<dbReference type="AlphaFoldDB" id="A0A699ZLW5"/>
<dbReference type="EMBL" id="BLLF01001049">
    <property type="protein sequence ID" value="GFH16772.1"/>
    <property type="molecule type" value="Genomic_DNA"/>
</dbReference>
<keyword evidence="2" id="KW-1185">Reference proteome</keyword>
<evidence type="ECO:0000313" key="2">
    <source>
        <dbReference type="Proteomes" id="UP000485058"/>
    </source>
</evidence>
<dbReference type="SUPFAM" id="SSF82153">
    <property type="entry name" value="FAS1 domain"/>
    <property type="match status" value="1"/>
</dbReference>
<feature type="non-terminal residue" evidence="1">
    <location>
        <position position="1"/>
    </location>
</feature>
<name>A0A699ZLW5_HAELA</name>
<dbReference type="Proteomes" id="UP000485058">
    <property type="component" value="Unassembled WGS sequence"/>
</dbReference>
<comment type="caution">
    <text evidence="1">The sequence shown here is derived from an EMBL/GenBank/DDBJ whole genome shotgun (WGS) entry which is preliminary data.</text>
</comment>
<accession>A0A699ZLW5</accession>
<proteinExistence type="predicted"/>
<dbReference type="InterPro" id="IPR036378">
    <property type="entry name" value="FAS1_dom_sf"/>
</dbReference>
<gene>
    <name evidence="1" type="ORF">HaLaN_13263</name>
</gene>
<organism evidence="1 2">
    <name type="scientific">Haematococcus lacustris</name>
    <name type="common">Green alga</name>
    <name type="synonym">Haematococcus pluvialis</name>
    <dbReference type="NCBI Taxonomy" id="44745"/>
    <lineage>
        <taxon>Eukaryota</taxon>
        <taxon>Viridiplantae</taxon>
        <taxon>Chlorophyta</taxon>
        <taxon>core chlorophytes</taxon>
        <taxon>Chlorophyceae</taxon>
        <taxon>CS clade</taxon>
        <taxon>Chlamydomonadales</taxon>
        <taxon>Haematococcaceae</taxon>
        <taxon>Haematococcus</taxon>
    </lineage>
</organism>
<sequence>LGGGRRLTKERLLALPELKDILSYHIIPGRYLTTDLYNNTPIFTARAVEITPYSDPCMTEGRIMLHDGCVDKPTPDNFTCADQVLYDKCYFPFMTSALAAQWQGGFCQRTCQRCSCAPNSGITCSQVILPDALRP</sequence>
<reference evidence="1 2" key="1">
    <citation type="submission" date="2020-02" db="EMBL/GenBank/DDBJ databases">
        <title>Draft genome sequence of Haematococcus lacustris strain NIES-144.</title>
        <authorList>
            <person name="Morimoto D."/>
            <person name="Nakagawa S."/>
            <person name="Yoshida T."/>
            <person name="Sawayama S."/>
        </authorList>
    </citation>
    <scope>NUCLEOTIDE SEQUENCE [LARGE SCALE GENOMIC DNA]</scope>
    <source>
        <strain evidence="1 2">NIES-144</strain>
    </source>
</reference>
<protein>
    <submittedName>
        <fullName evidence="1">FAS1 domain-containing protein</fullName>
    </submittedName>
</protein>
<evidence type="ECO:0000313" key="1">
    <source>
        <dbReference type="EMBL" id="GFH16772.1"/>
    </source>
</evidence>